<feature type="transmembrane region" description="Helical" evidence="1">
    <location>
        <begin position="168"/>
        <end position="187"/>
    </location>
</feature>
<proteinExistence type="predicted"/>
<dbReference type="Pfam" id="PF09991">
    <property type="entry name" value="DUF2232"/>
    <property type="match status" value="1"/>
</dbReference>
<evidence type="ECO:0000313" key="3">
    <source>
        <dbReference type="Proteomes" id="UP000613512"/>
    </source>
</evidence>
<feature type="transmembrane region" description="Helical" evidence="1">
    <location>
        <begin position="269"/>
        <end position="296"/>
    </location>
</feature>
<feature type="transmembrane region" description="Helical" evidence="1">
    <location>
        <begin position="12"/>
        <end position="40"/>
    </location>
</feature>
<organism evidence="2 3">
    <name type="scientific">Ornithinibacillus halotolerans</name>
    <dbReference type="NCBI Taxonomy" id="1274357"/>
    <lineage>
        <taxon>Bacteria</taxon>
        <taxon>Bacillati</taxon>
        <taxon>Bacillota</taxon>
        <taxon>Bacilli</taxon>
        <taxon>Bacillales</taxon>
        <taxon>Bacillaceae</taxon>
        <taxon>Ornithinibacillus</taxon>
    </lineage>
</organism>
<dbReference type="PANTHER" id="PTHR41324:SF1">
    <property type="entry name" value="DUF2232 DOMAIN-CONTAINING PROTEIN"/>
    <property type="match status" value="1"/>
</dbReference>
<dbReference type="InterPro" id="IPR018710">
    <property type="entry name" value="DUF2232"/>
</dbReference>
<comment type="caution">
    <text evidence="2">The sequence shown here is derived from an EMBL/GenBank/DDBJ whole genome shotgun (WGS) entry which is preliminary data.</text>
</comment>
<dbReference type="RefSeq" id="WP_188383837.1">
    <property type="nucleotide sequence ID" value="NZ_BMEY01000005.1"/>
</dbReference>
<sequence>MNISKQLKDGALLTVIFLVLLILTMIVPLLAFIIAVPFIIFAARHSILPSIIMFVAASLLSILFATLISLPFVILAGISGIMIGIAINQERTPYETWARGTIGFAVGITMAILFTLLVFDINILSEFNQQLDETLETSQEIAMELGLGNLTEDQISVVEQQLELYKQLVPVAIVIISLVLSFLSQWISYKILNRFDKKQLRFPKFRNLRFPTVLIWIYLLAIVISLFQNDPTSPVFTAIQNVLMLTGLFVVLQGLSFIFFFAHRKKLSIAIPIIIIVVALLFAPLLLPLVRILGIIDLGFGLRDRMVK</sequence>
<name>A0A916RTD7_9BACI</name>
<evidence type="ECO:0000256" key="1">
    <source>
        <dbReference type="SAM" id="Phobius"/>
    </source>
</evidence>
<reference evidence="2" key="2">
    <citation type="submission" date="2020-09" db="EMBL/GenBank/DDBJ databases">
        <authorList>
            <person name="Sun Q."/>
            <person name="Zhou Y."/>
        </authorList>
    </citation>
    <scope>NUCLEOTIDE SEQUENCE</scope>
    <source>
        <strain evidence="2">CGMCC 1.12408</strain>
    </source>
</reference>
<reference evidence="2" key="1">
    <citation type="journal article" date="2014" name="Int. J. Syst. Evol. Microbiol.">
        <title>Complete genome sequence of Corynebacterium casei LMG S-19264T (=DSM 44701T), isolated from a smear-ripened cheese.</title>
        <authorList>
            <consortium name="US DOE Joint Genome Institute (JGI-PGF)"/>
            <person name="Walter F."/>
            <person name="Albersmeier A."/>
            <person name="Kalinowski J."/>
            <person name="Ruckert C."/>
        </authorList>
    </citation>
    <scope>NUCLEOTIDE SEQUENCE</scope>
    <source>
        <strain evidence="2">CGMCC 1.12408</strain>
    </source>
</reference>
<dbReference type="AlphaFoldDB" id="A0A916RTD7"/>
<evidence type="ECO:0000313" key="2">
    <source>
        <dbReference type="EMBL" id="GGA70264.1"/>
    </source>
</evidence>
<gene>
    <name evidence="2" type="ORF">GCM10008025_12680</name>
</gene>
<dbReference type="Proteomes" id="UP000613512">
    <property type="component" value="Unassembled WGS sequence"/>
</dbReference>
<feature type="transmembrane region" description="Helical" evidence="1">
    <location>
        <begin position="239"/>
        <end position="262"/>
    </location>
</feature>
<accession>A0A916RTD7</accession>
<feature type="transmembrane region" description="Helical" evidence="1">
    <location>
        <begin position="208"/>
        <end position="227"/>
    </location>
</feature>
<keyword evidence="1" id="KW-0472">Membrane</keyword>
<keyword evidence="3" id="KW-1185">Reference proteome</keyword>
<keyword evidence="1" id="KW-1133">Transmembrane helix</keyword>
<dbReference type="PANTHER" id="PTHR41324">
    <property type="entry name" value="MEMBRANE PROTEIN-RELATED"/>
    <property type="match status" value="1"/>
</dbReference>
<feature type="transmembrane region" description="Helical" evidence="1">
    <location>
        <begin position="52"/>
        <end position="85"/>
    </location>
</feature>
<feature type="transmembrane region" description="Helical" evidence="1">
    <location>
        <begin position="97"/>
        <end position="119"/>
    </location>
</feature>
<keyword evidence="1" id="KW-0812">Transmembrane</keyword>
<dbReference type="EMBL" id="BMEY01000005">
    <property type="protein sequence ID" value="GGA70264.1"/>
    <property type="molecule type" value="Genomic_DNA"/>
</dbReference>
<protein>
    <submittedName>
        <fullName evidence="2">Membrane protein</fullName>
    </submittedName>
</protein>